<proteinExistence type="predicted"/>
<protein>
    <submittedName>
        <fullName evidence="1">Universal stress protein</fullName>
    </submittedName>
</protein>
<accession>A0A093E428</accession>
<name>A0A093E428_ECOLX</name>
<dbReference type="EMBL" id="LGZN01000062">
    <property type="protein sequence ID" value="KNF64992.1"/>
    <property type="molecule type" value="Genomic_DNA"/>
</dbReference>
<reference evidence="1 2" key="1">
    <citation type="submission" date="2015-07" db="EMBL/GenBank/DDBJ databases">
        <title>Genome sequences of 64 non-O157:H7 Shiga toxin-producing Escherichia coli strains.</title>
        <authorList>
            <person name="Gonzalez-Escalona N."/>
            <person name="Toro M."/>
            <person name="Timme R."/>
            <person name="Payne J."/>
        </authorList>
    </citation>
    <scope>NUCLEOTIDE SEQUENCE [LARGE SCALE GENOMIC DNA]</scope>
    <source>
        <strain evidence="1 2">CFSAN026843</strain>
    </source>
</reference>
<sequence length="40" mass="4581">MTGKGTRFQEWMPVFFTVNILALLMPGYLQKSSITMTERG</sequence>
<dbReference type="Proteomes" id="UP000037564">
    <property type="component" value="Unassembled WGS sequence"/>
</dbReference>
<organism evidence="1 2">
    <name type="scientific">Escherichia coli</name>
    <dbReference type="NCBI Taxonomy" id="562"/>
    <lineage>
        <taxon>Bacteria</taxon>
        <taxon>Pseudomonadati</taxon>
        <taxon>Pseudomonadota</taxon>
        <taxon>Gammaproteobacteria</taxon>
        <taxon>Enterobacterales</taxon>
        <taxon>Enterobacteriaceae</taxon>
        <taxon>Escherichia</taxon>
    </lineage>
</organism>
<evidence type="ECO:0000313" key="2">
    <source>
        <dbReference type="Proteomes" id="UP000037564"/>
    </source>
</evidence>
<gene>
    <name evidence="1" type="ORF">WR15_20900</name>
</gene>
<dbReference type="PATRIC" id="fig|562.10482.peg.3430"/>
<evidence type="ECO:0000313" key="1">
    <source>
        <dbReference type="EMBL" id="KNF64992.1"/>
    </source>
</evidence>
<comment type="caution">
    <text evidence="1">The sequence shown here is derived from an EMBL/GenBank/DDBJ whole genome shotgun (WGS) entry which is preliminary data.</text>
</comment>
<dbReference type="AlphaFoldDB" id="A0A093E428"/>